<evidence type="ECO:0000259" key="1">
    <source>
        <dbReference type="Pfam" id="PF04233"/>
    </source>
</evidence>
<sequence length="285" mass="32714">MSSDDKNSPLKELFKLKRTNKFKPSIPSKRAEVKYRDSLLTLLKGLKKHLQDKIKDYINANAYATQAQIFNYITQTLEQARNVEILRHATLIATAMVGLVNRLNKKQLTLNLKNSSGVDVEALLNDRVVKNRLDEYIAKNVSLITSIKNDYLSDVEKQIRNAYLNGDRVERLTATINERYKVSKSRARLIARDQTNKLNAELSQERSISLGLKYYEWQTSKDERVRKAHANMDGKLCRYDDDSVYSDDNGKTWKKRTSDMPKAKPGIEIQCRCNAIAIIGLDDEI</sequence>
<dbReference type="Pfam" id="PF04233">
    <property type="entry name" value="Phage_Mu_F"/>
    <property type="match status" value="1"/>
</dbReference>
<name>A0ABS5HJ48_9BACT</name>
<dbReference type="Proteomes" id="UP000682951">
    <property type="component" value="Unassembled WGS sequence"/>
</dbReference>
<keyword evidence="3" id="KW-1185">Reference proteome</keyword>
<dbReference type="EMBL" id="JAGSSW010000006">
    <property type="protein sequence ID" value="MBR8464289.1"/>
    <property type="molecule type" value="Genomic_DNA"/>
</dbReference>
<dbReference type="InterPro" id="IPR006528">
    <property type="entry name" value="Phage_head_morphogenesis_dom"/>
</dbReference>
<proteinExistence type="predicted"/>
<protein>
    <submittedName>
        <fullName evidence="2">Minor capsid protein</fullName>
    </submittedName>
</protein>
<gene>
    <name evidence="2" type="ORF">KDD93_06905</name>
</gene>
<dbReference type="RefSeq" id="WP_212142219.1">
    <property type="nucleotide sequence ID" value="NZ_JAGSSW010000006.1"/>
</dbReference>
<organism evidence="2 3">
    <name type="scientific">Campylobacter anatolicus</name>
    <dbReference type="NCBI Taxonomy" id="2829105"/>
    <lineage>
        <taxon>Bacteria</taxon>
        <taxon>Pseudomonadati</taxon>
        <taxon>Campylobacterota</taxon>
        <taxon>Epsilonproteobacteria</taxon>
        <taxon>Campylobacterales</taxon>
        <taxon>Campylobacteraceae</taxon>
        <taxon>Campylobacter</taxon>
    </lineage>
</organism>
<reference evidence="2 3" key="1">
    <citation type="submission" date="2021-04" db="EMBL/GenBank/DDBJ databases">
        <title>Molecular and phenotypic characterization and identification of bacterial isolates recovered from the Anatolian ground squirrels (Spermophilus xanthoprymnus) and which have the potential to form a new species in the Campylobacter genus.</title>
        <authorList>
            <person name="Aydin F."/>
            <person name="Abay S."/>
            <person name="Kayman T."/>
            <person name="Karakaya E."/>
            <person name="Mustak H.K."/>
            <person name="Mustak I.B."/>
            <person name="Bilgin N."/>
            <person name="Duzler A."/>
            <person name="Sahin O."/>
            <person name="Guran O."/>
            <person name="Saticioglu I.B."/>
        </authorList>
    </citation>
    <scope>NUCLEOTIDE SEQUENCE [LARGE SCALE GENOMIC DNA]</scope>
    <source>
        <strain evidence="3">faydin-G24</strain>
    </source>
</reference>
<feature type="domain" description="Phage head morphogenesis" evidence="1">
    <location>
        <begin position="154"/>
        <end position="276"/>
    </location>
</feature>
<evidence type="ECO:0000313" key="2">
    <source>
        <dbReference type="EMBL" id="MBR8464289.1"/>
    </source>
</evidence>
<dbReference type="NCBIfam" id="TIGR01641">
    <property type="entry name" value="phageSPP1_gp7"/>
    <property type="match status" value="1"/>
</dbReference>
<accession>A0ABS5HJ48</accession>
<comment type="caution">
    <text evidence="2">The sequence shown here is derived from an EMBL/GenBank/DDBJ whole genome shotgun (WGS) entry which is preliminary data.</text>
</comment>
<evidence type="ECO:0000313" key="3">
    <source>
        <dbReference type="Proteomes" id="UP000682951"/>
    </source>
</evidence>